<evidence type="ECO:0000313" key="3">
    <source>
        <dbReference type="Proteomes" id="UP001597351"/>
    </source>
</evidence>
<sequence length="162" mass="17034">MKIRTIGVAAVLALALTSCGNDDQAAADAVAAGVMEGNDDTFQVTQEQADCLGEGMVDEIGTDQLIEYKIITKDLEQSDGIDSVKMSQSDAEAAAGVMQDCADIKKIFTDQLGDSVPEEAAACIDENLSDEVLNEFLVAVFMDDQEAGTQSLMGALQECLSA</sequence>
<dbReference type="EMBL" id="JBHUGD010000003">
    <property type="protein sequence ID" value="MFD1948543.1"/>
    <property type="molecule type" value="Genomic_DNA"/>
</dbReference>
<keyword evidence="3" id="KW-1185">Reference proteome</keyword>
<feature type="chain" id="PRO_5046519269" description="DUF732 domain-containing protein" evidence="1">
    <location>
        <begin position="21"/>
        <end position="162"/>
    </location>
</feature>
<dbReference type="PROSITE" id="PS51257">
    <property type="entry name" value="PROKAR_LIPOPROTEIN"/>
    <property type="match status" value="1"/>
</dbReference>
<organism evidence="2 3">
    <name type="scientific">Nocardioides aestuarii</name>
    <dbReference type="NCBI Taxonomy" id="252231"/>
    <lineage>
        <taxon>Bacteria</taxon>
        <taxon>Bacillati</taxon>
        <taxon>Actinomycetota</taxon>
        <taxon>Actinomycetes</taxon>
        <taxon>Propionibacteriales</taxon>
        <taxon>Nocardioidaceae</taxon>
        <taxon>Nocardioides</taxon>
    </lineage>
</organism>
<comment type="caution">
    <text evidence="2">The sequence shown here is derived from an EMBL/GenBank/DDBJ whole genome shotgun (WGS) entry which is preliminary data.</text>
</comment>
<proteinExistence type="predicted"/>
<dbReference type="Proteomes" id="UP001597351">
    <property type="component" value="Unassembled WGS sequence"/>
</dbReference>
<keyword evidence="1" id="KW-0732">Signal</keyword>
<evidence type="ECO:0000313" key="2">
    <source>
        <dbReference type="EMBL" id="MFD1948543.1"/>
    </source>
</evidence>
<name>A0ABW4TRF5_9ACTN</name>
<protein>
    <recommendedName>
        <fullName evidence="4">DUF732 domain-containing protein</fullName>
    </recommendedName>
</protein>
<feature type="signal peptide" evidence="1">
    <location>
        <begin position="1"/>
        <end position="20"/>
    </location>
</feature>
<gene>
    <name evidence="2" type="ORF">ACFSDE_17195</name>
</gene>
<reference evidence="3" key="1">
    <citation type="journal article" date="2019" name="Int. J. Syst. Evol. Microbiol.">
        <title>The Global Catalogue of Microorganisms (GCM) 10K type strain sequencing project: providing services to taxonomists for standard genome sequencing and annotation.</title>
        <authorList>
            <consortium name="The Broad Institute Genomics Platform"/>
            <consortium name="The Broad Institute Genome Sequencing Center for Infectious Disease"/>
            <person name="Wu L."/>
            <person name="Ma J."/>
        </authorList>
    </citation>
    <scope>NUCLEOTIDE SEQUENCE [LARGE SCALE GENOMIC DNA]</scope>
    <source>
        <strain evidence="3">CGMCC 1.12477</strain>
    </source>
</reference>
<dbReference type="RefSeq" id="WP_343920699.1">
    <property type="nucleotide sequence ID" value="NZ_BAAAJT010000002.1"/>
</dbReference>
<evidence type="ECO:0008006" key="4">
    <source>
        <dbReference type="Google" id="ProtNLM"/>
    </source>
</evidence>
<evidence type="ECO:0000256" key="1">
    <source>
        <dbReference type="SAM" id="SignalP"/>
    </source>
</evidence>
<accession>A0ABW4TRF5</accession>